<feature type="region of interest" description="Disordered" evidence="8">
    <location>
        <begin position="1"/>
        <end position="26"/>
    </location>
</feature>
<evidence type="ECO:0000256" key="3">
    <source>
        <dbReference type="ARBA" id="ARBA00023001"/>
    </source>
</evidence>
<evidence type="ECO:0000256" key="1">
    <source>
        <dbReference type="ARBA" id="ARBA00005641"/>
    </source>
</evidence>
<keyword evidence="9" id="KW-0812">Transmembrane</keyword>
<keyword evidence="6" id="KW-0624">Polysaccharide degradation</keyword>
<evidence type="ECO:0000256" key="4">
    <source>
        <dbReference type="ARBA" id="ARBA00023277"/>
    </source>
</evidence>
<keyword evidence="3" id="KW-0136">Cellulose degradation</keyword>
<evidence type="ECO:0000256" key="7">
    <source>
        <dbReference type="RuleBase" id="RU361153"/>
    </source>
</evidence>
<sequence>MEYNRLSDAEISRPSERNARHSSGYDLQHRESMDLWRESVRESEKCLRTSASGDFSRASEFRVIVPVESDVTQPESKRDYKGRIRTWPGILLLFCIVAGSVVGIVFEARDARDAAKERVLIATNRLFKNHSGNLVSGTADTDAADGQVGNPMTYSTTNCELPNYLSKNGKIYSTSANGTEVAVGLKGLNWFGMETGVNVPLGLWANSQNGTTAYVIAQFMQEHKFNAVRLPVCITSLLKNTPPISGLVNKALNRALDTSTYMSTVQSIIKVLAYRNIGVLISLHTLTTTNSGGTWYDESLGISKADFLKAVKILTTNLCSATYWNVMGLDAKNEPHTSTWADFASGAETIGTQMLNGCPNWLLFVEGVNSAHTVALNGSTISYFDWWGGGLQEAGGRPVALTTANKVVYAPHYYTPAVSPQAYFYGPSFTELDDATLKARIQATAYDMFGYLNAKQKEAVVLGEFAGLYAKDAHPLKTTQRATDFLMAVMLEENYAGGFMWSINPESAYQYNPGWTAGTFTEGLVLDDWLTPNSVFLKAIAVLDAVPNLRSFPCFPNTA</sequence>
<dbReference type="GO" id="GO:0030245">
    <property type="term" value="P:cellulose catabolic process"/>
    <property type="evidence" value="ECO:0007669"/>
    <property type="project" value="UniProtKB-KW"/>
</dbReference>
<evidence type="ECO:0000256" key="2">
    <source>
        <dbReference type="ARBA" id="ARBA00022801"/>
    </source>
</evidence>
<feature type="compositionally biased region" description="Basic and acidic residues" evidence="8">
    <location>
        <begin position="1"/>
        <end position="19"/>
    </location>
</feature>
<organism evidence="11 12">
    <name type="scientific">Saprolegnia diclina (strain VS20)</name>
    <dbReference type="NCBI Taxonomy" id="1156394"/>
    <lineage>
        <taxon>Eukaryota</taxon>
        <taxon>Sar</taxon>
        <taxon>Stramenopiles</taxon>
        <taxon>Oomycota</taxon>
        <taxon>Saprolegniomycetes</taxon>
        <taxon>Saprolegniales</taxon>
        <taxon>Saprolegniaceae</taxon>
        <taxon>Saprolegnia</taxon>
    </lineage>
</organism>
<evidence type="ECO:0000256" key="6">
    <source>
        <dbReference type="ARBA" id="ARBA00023326"/>
    </source>
</evidence>
<dbReference type="Gene3D" id="3.20.20.80">
    <property type="entry name" value="Glycosidases"/>
    <property type="match status" value="1"/>
</dbReference>
<evidence type="ECO:0000256" key="8">
    <source>
        <dbReference type="SAM" id="MobiDB-lite"/>
    </source>
</evidence>
<accession>T0S7F8</accession>
<keyword evidence="12" id="KW-1185">Reference proteome</keyword>
<dbReference type="OrthoDB" id="442731at2759"/>
<dbReference type="InterPro" id="IPR001547">
    <property type="entry name" value="Glyco_hydro_5"/>
</dbReference>
<name>T0S7F8_SAPDV</name>
<dbReference type="OMA" id="VAPQQYF"/>
<keyword evidence="2 7" id="KW-0378">Hydrolase</keyword>
<dbReference type="Proteomes" id="UP000030762">
    <property type="component" value="Unassembled WGS sequence"/>
</dbReference>
<gene>
    <name evidence="11" type="ORF">SDRG_04341</name>
</gene>
<evidence type="ECO:0000313" key="11">
    <source>
        <dbReference type="EMBL" id="EQC38642.1"/>
    </source>
</evidence>
<evidence type="ECO:0000256" key="5">
    <source>
        <dbReference type="ARBA" id="ARBA00023295"/>
    </source>
</evidence>
<dbReference type="InParanoid" id="T0S7F8"/>
<feature type="transmembrane region" description="Helical" evidence="9">
    <location>
        <begin position="87"/>
        <end position="106"/>
    </location>
</feature>
<reference evidence="11 12" key="1">
    <citation type="submission" date="2012-04" db="EMBL/GenBank/DDBJ databases">
        <title>The Genome Sequence of Saprolegnia declina VS20.</title>
        <authorList>
            <consortium name="The Broad Institute Genome Sequencing Platform"/>
            <person name="Russ C."/>
            <person name="Nusbaum C."/>
            <person name="Tyler B."/>
            <person name="van West P."/>
            <person name="Dieguez-Uribeondo J."/>
            <person name="de Bruijn I."/>
            <person name="Tripathy S."/>
            <person name="Jiang R."/>
            <person name="Young S.K."/>
            <person name="Zeng Q."/>
            <person name="Gargeya S."/>
            <person name="Fitzgerald M."/>
            <person name="Haas B."/>
            <person name="Abouelleil A."/>
            <person name="Alvarado L."/>
            <person name="Arachchi H.M."/>
            <person name="Berlin A."/>
            <person name="Chapman S.B."/>
            <person name="Goldberg J."/>
            <person name="Griggs A."/>
            <person name="Gujja S."/>
            <person name="Hansen M."/>
            <person name="Howarth C."/>
            <person name="Imamovic A."/>
            <person name="Larimer J."/>
            <person name="McCowen C."/>
            <person name="Montmayeur A."/>
            <person name="Murphy C."/>
            <person name="Neiman D."/>
            <person name="Pearson M."/>
            <person name="Priest M."/>
            <person name="Roberts A."/>
            <person name="Saif S."/>
            <person name="Shea T."/>
            <person name="Sisk P."/>
            <person name="Sykes S."/>
            <person name="Wortman J."/>
            <person name="Nusbaum C."/>
            <person name="Birren B."/>
        </authorList>
    </citation>
    <scope>NUCLEOTIDE SEQUENCE [LARGE SCALE GENOMIC DNA]</scope>
    <source>
        <strain evidence="11 12">VS20</strain>
    </source>
</reference>
<dbReference type="GeneID" id="19945068"/>
<comment type="similarity">
    <text evidence="1 7">Belongs to the glycosyl hydrolase 5 (cellulase A) family.</text>
</comment>
<dbReference type="AlphaFoldDB" id="T0S7F8"/>
<dbReference type="Pfam" id="PF00150">
    <property type="entry name" value="Cellulase"/>
    <property type="match status" value="1"/>
</dbReference>
<dbReference type="EMBL" id="JH767141">
    <property type="protein sequence ID" value="EQC38642.1"/>
    <property type="molecule type" value="Genomic_DNA"/>
</dbReference>
<evidence type="ECO:0000256" key="9">
    <source>
        <dbReference type="SAM" id="Phobius"/>
    </source>
</evidence>
<dbReference type="eggNOG" id="ENOG502R118">
    <property type="taxonomic scope" value="Eukaryota"/>
</dbReference>
<dbReference type="GO" id="GO:0004553">
    <property type="term" value="F:hydrolase activity, hydrolyzing O-glycosyl compounds"/>
    <property type="evidence" value="ECO:0007669"/>
    <property type="project" value="InterPro"/>
</dbReference>
<keyword evidence="9" id="KW-1133">Transmembrane helix</keyword>
<dbReference type="InterPro" id="IPR017853">
    <property type="entry name" value="GH"/>
</dbReference>
<dbReference type="STRING" id="1156394.T0S7F8"/>
<evidence type="ECO:0000259" key="10">
    <source>
        <dbReference type="Pfam" id="PF00150"/>
    </source>
</evidence>
<dbReference type="RefSeq" id="XP_008608234.1">
    <property type="nucleotide sequence ID" value="XM_008610012.1"/>
</dbReference>
<evidence type="ECO:0000313" key="12">
    <source>
        <dbReference type="Proteomes" id="UP000030762"/>
    </source>
</evidence>
<dbReference type="PANTHER" id="PTHR35923:SF2">
    <property type="entry name" value="ENDOGLUCANASE"/>
    <property type="match status" value="1"/>
</dbReference>
<dbReference type="PANTHER" id="PTHR35923">
    <property type="entry name" value="MAJOR EXTRACELLULAR ENDOGLUCANASE"/>
    <property type="match status" value="1"/>
</dbReference>
<dbReference type="VEuPathDB" id="FungiDB:SDRG_04341"/>
<protein>
    <recommendedName>
        <fullName evidence="10">Glycoside hydrolase family 5 domain-containing protein</fullName>
    </recommendedName>
</protein>
<keyword evidence="5 7" id="KW-0326">Glycosidase</keyword>
<feature type="domain" description="Glycoside hydrolase family 5" evidence="10">
    <location>
        <begin position="177"/>
        <end position="506"/>
    </location>
</feature>
<dbReference type="SUPFAM" id="SSF51445">
    <property type="entry name" value="(Trans)glycosidases"/>
    <property type="match status" value="1"/>
</dbReference>
<keyword evidence="4" id="KW-0119">Carbohydrate metabolism</keyword>
<proteinExistence type="inferred from homology"/>
<keyword evidence="9" id="KW-0472">Membrane</keyword>